<dbReference type="AlphaFoldDB" id="A0A2A5WWI0"/>
<protein>
    <submittedName>
        <fullName evidence="3">RNA pseudouridine synthase</fullName>
    </submittedName>
</protein>
<organism evidence="3 4">
    <name type="scientific">OM182 bacterium MED-G24</name>
    <dbReference type="NCBI Taxonomy" id="1986255"/>
    <lineage>
        <taxon>Bacteria</taxon>
        <taxon>Pseudomonadati</taxon>
        <taxon>Pseudomonadota</taxon>
        <taxon>Gammaproteobacteria</taxon>
        <taxon>OMG group</taxon>
        <taxon>OM182 clade</taxon>
    </lineage>
</organism>
<evidence type="ECO:0000256" key="1">
    <source>
        <dbReference type="ARBA" id="ARBA00010876"/>
    </source>
</evidence>
<evidence type="ECO:0000259" key="2">
    <source>
        <dbReference type="Pfam" id="PF00849"/>
    </source>
</evidence>
<gene>
    <name evidence="3" type="ORF">CNE99_03165</name>
</gene>
<accession>A0A2A5WWI0</accession>
<evidence type="ECO:0000313" key="3">
    <source>
        <dbReference type="EMBL" id="PDH40577.1"/>
    </source>
</evidence>
<dbReference type="InterPro" id="IPR006145">
    <property type="entry name" value="PsdUridine_synth_RsuA/RluA"/>
</dbReference>
<dbReference type="InterPro" id="IPR050188">
    <property type="entry name" value="RluA_PseudoU_synthase"/>
</dbReference>
<dbReference type="Proteomes" id="UP000219327">
    <property type="component" value="Unassembled WGS sequence"/>
</dbReference>
<reference evidence="3 4" key="1">
    <citation type="submission" date="2017-08" db="EMBL/GenBank/DDBJ databases">
        <title>Fine stratification of microbial communities through a metagenomic profile of the photic zone.</title>
        <authorList>
            <person name="Haro-Moreno J.M."/>
            <person name="Lopez-Perez M."/>
            <person name="De La Torre J."/>
            <person name="Picazo A."/>
            <person name="Camacho A."/>
            <person name="Rodriguez-Valera F."/>
        </authorList>
    </citation>
    <scope>NUCLEOTIDE SEQUENCE [LARGE SCALE GENOMIC DNA]</scope>
    <source>
        <strain evidence="3">MED-G24</strain>
    </source>
</reference>
<comment type="similarity">
    <text evidence="1">Belongs to the pseudouridine synthase RluA family.</text>
</comment>
<name>A0A2A5WWI0_9GAMM</name>
<sequence length="297" mass="32786">MRARSTGTTMTADRDHFERSLTVATPGTAIDLLAAETALSRTRIKDAMAKGAVWRTQGKHTSRIRRANSPVEAGDQLSIHYNNELLTQDGPDPELHQDGQQWAVWIKPSGVRTTGSRFCDHLAMTRKVSLKTQREVYLVHRLDQFTCGLMLIASNRRTAATLAGQFEARRVHKAYLAVVHGRLNEAQGIDLPIDDKEAFSEAVPLDASQDLSLIRVRITTGRKHQIRRHLATIGHPVVGDRQYGYAGAFDLAAGLQLVATELGFECPETGDHVSCRLPTTYHPDPGALRALRSDHSA</sequence>
<dbReference type="PANTHER" id="PTHR21600:SF87">
    <property type="entry name" value="RNA PSEUDOURIDYLATE SYNTHASE DOMAIN-CONTAINING PROTEIN 1"/>
    <property type="match status" value="1"/>
</dbReference>
<dbReference type="Pfam" id="PF00849">
    <property type="entry name" value="PseudoU_synth_2"/>
    <property type="match status" value="1"/>
</dbReference>
<dbReference type="CDD" id="cd02869">
    <property type="entry name" value="PseudoU_synth_RluA_like"/>
    <property type="match status" value="1"/>
</dbReference>
<comment type="caution">
    <text evidence="3">The sequence shown here is derived from an EMBL/GenBank/DDBJ whole genome shotgun (WGS) entry which is preliminary data.</text>
</comment>
<dbReference type="GO" id="GO:0003723">
    <property type="term" value="F:RNA binding"/>
    <property type="evidence" value="ECO:0007669"/>
    <property type="project" value="InterPro"/>
</dbReference>
<dbReference type="EMBL" id="NTKD01000010">
    <property type="protein sequence ID" value="PDH40577.1"/>
    <property type="molecule type" value="Genomic_DNA"/>
</dbReference>
<dbReference type="Gene3D" id="3.30.2350.10">
    <property type="entry name" value="Pseudouridine synthase"/>
    <property type="match status" value="1"/>
</dbReference>
<evidence type="ECO:0000313" key="4">
    <source>
        <dbReference type="Proteomes" id="UP000219327"/>
    </source>
</evidence>
<proteinExistence type="inferred from homology"/>
<dbReference type="GO" id="GO:0009982">
    <property type="term" value="F:pseudouridine synthase activity"/>
    <property type="evidence" value="ECO:0007669"/>
    <property type="project" value="InterPro"/>
</dbReference>
<dbReference type="InterPro" id="IPR020103">
    <property type="entry name" value="PsdUridine_synth_cat_dom_sf"/>
</dbReference>
<dbReference type="GO" id="GO:0000455">
    <property type="term" value="P:enzyme-directed rRNA pseudouridine synthesis"/>
    <property type="evidence" value="ECO:0007669"/>
    <property type="project" value="TreeGrafter"/>
</dbReference>
<feature type="domain" description="Pseudouridine synthase RsuA/RluA-like" evidence="2">
    <location>
        <begin position="102"/>
        <end position="231"/>
    </location>
</feature>
<dbReference type="InterPro" id="IPR006224">
    <property type="entry name" value="PsdUridine_synth_RluA-like_CS"/>
</dbReference>
<dbReference type="PROSITE" id="PS01129">
    <property type="entry name" value="PSI_RLU"/>
    <property type="match status" value="1"/>
</dbReference>
<dbReference type="GO" id="GO:0140098">
    <property type="term" value="F:catalytic activity, acting on RNA"/>
    <property type="evidence" value="ECO:0007669"/>
    <property type="project" value="UniProtKB-ARBA"/>
</dbReference>
<dbReference type="SUPFAM" id="SSF55120">
    <property type="entry name" value="Pseudouridine synthase"/>
    <property type="match status" value="1"/>
</dbReference>
<dbReference type="PANTHER" id="PTHR21600">
    <property type="entry name" value="MITOCHONDRIAL RNA PSEUDOURIDINE SYNTHASE"/>
    <property type="match status" value="1"/>
</dbReference>